<keyword evidence="2" id="KW-1185">Reference proteome</keyword>
<evidence type="ECO:0000313" key="2">
    <source>
        <dbReference type="Proteomes" id="UP001420932"/>
    </source>
</evidence>
<gene>
    <name evidence="1" type="ORF">Syun_015174</name>
</gene>
<dbReference type="AlphaFoldDB" id="A0AAP0JL67"/>
<comment type="caution">
    <text evidence="1">The sequence shown here is derived from an EMBL/GenBank/DDBJ whole genome shotgun (WGS) entry which is preliminary data.</text>
</comment>
<dbReference type="PANTHER" id="PTHR31439:SF7">
    <property type="entry name" value="EXPRESSED PROTEIN"/>
    <property type="match status" value="1"/>
</dbReference>
<sequence length="578" mass="63560">MQRHAQQSHQFHFPQFPSLVHSLYTTHCARTHTHTHTNEAQLAMDVWSWICDLPNSPDWSVDDPNTPLIFPLATSSSSNDQSLLLKAHRTSASDSSSFSSSSDPLLTFSITAQGFQTYTTPTSPSATLWVSATCPLSSPHPFLPLLLQLLNETISRAPNPPTSATCPRSQLRNLKPQPLAWLLGSHSPESVSAFFDLLLLARLFWLCVFDAPADIGSLYFNSLLGPHLDLSSSKHVVRNFLVSVGVDAELCFMRALGYTVTKLLILQDSGPGTGLGLKLLTGPSTKSYNFGYAIESHGLWVLKGFAPVSSMTRSSTVGKSISKPSVYTLFEARGSAIRYALAHQQLEVVVQLEYSVHFHESHIQVVARVNNMRFHLVKLGFVKDDEEGDFVDERYFVSRFRVWVGPEVGATYVGGLSLGRSTENPEGEVEIEKIVKGNLVNSPKAGNSDPTVRIRARSSRRRKVRDWWWAQDADGNAAVFEGVMMRDKAGGREGATWNSVGPGGRRGGLVFAGEEYGEGVVWRLNREMEGSVLKWRMGGKVWLSSCCGKDGKKIGGGFGEGKCVDWCEEVDLPLTVGK</sequence>
<proteinExistence type="predicted"/>
<protein>
    <submittedName>
        <fullName evidence="1">Uncharacterized protein</fullName>
    </submittedName>
</protein>
<name>A0AAP0JL67_9MAGN</name>
<evidence type="ECO:0000313" key="1">
    <source>
        <dbReference type="EMBL" id="KAK9135844.1"/>
    </source>
</evidence>
<dbReference type="PANTHER" id="PTHR31439">
    <property type="entry name" value="EXPRESSED PROTEIN"/>
    <property type="match status" value="1"/>
</dbReference>
<reference evidence="1 2" key="1">
    <citation type="submission" date="2024-01" db="EMBL/GenBank/DDBJ databases">
        <title>Genome assemblies of Stephania.</title>
        <authorList>
            <person name="Yang L."/>
        </authorList>
    </citation>
    <scope>NUCLEOTIDE SEQUENCE [LARGE SCALE GENOMIC DNA]</scope>
    <source>
        <strain evidence="1">YNDBR</strain>
        <tissue evidence="1">Leaf</tissue>
    </source>
</reference>
<accession>A0AAP0JL67</accession>
<dbReference type="EMBL" id="JBBNAF010000006">
    <property type="protein sequence ID" value="KAK9135844.1"/>
    <property type="molecule type" value="Genomic_DNA"/>
</dbReference>
<organism evidence="1 2">
    <name type="scientific">Stephania yunnanensis</name>
    <dbReference type="NCBI Taxonomy" id="152371"/>
    <lineage>
        <taxon>Eukaryota</taxon>
        <taxon>Viridiplantae</taxon>
        <taxon>Streptophyta</taxon>
        <taxon>Embryophyta</taxon>
        <taxon>Tracheophyta</taxon>
        <taxon>Spermatophyta</taxon>
        <taxon>Magnoliopsida</taxon>
        <taxon>Ranunculales</taxon>
        <taxon>Menispermaceae</taxon>
        <taxon>Menispermoideae</taxon>
        <taxon>Cissampelideae</taxon>
        <taxon>Stephania</taxon>
    </lineage>
</organism>
<dbReference type="Proteomes" id="UP001420932">
    <property type="component" value="Unassembled WGS sequence"/>
</dbReference>